<sequence length="102" mass="11130">MEARIPPCKVGILGTSLSGIDAAMAVVIQHGEFVQTDDGHLEFLLDEGSEGLEIVLMSRSGILPEADFTARSPMNLYASSPRRRWKKRLPRDQRACSTGSSV</sequence>
<organism evidence="2 3">
    <name type="scientific">Cedecea neteri</name>
    <dbReference type="NCBI Taxonomy" id="158822"/>
    <lineage>
        <taxon>Bacteria</taxon>
        <taxon>Pseudomonadati</taxon>
        <taxon>Pseudomonadota</taxon>
        <taxon>Gammaproteobacteria</taxon>
        <taxon>Enterobacterales</taxon>
        <taxon>Enterobacteriaceae</taxon>
        <taxon>Cedecea</taxon>
    </lineage>
</organism>
<feature type="region of interest" description="Disordered" evidence="1">
    <location>
        <begin position="81"/>
        <end position="102"/>
    </location>
</feature>
<protein>
    <submittedName>
        <fullName evidence="2">Uncharacterized protein conserved in bacteria</fullName>
    </submittedName>
</protein>
<evidence type="ECO:0000256" key="1">
    <source>
        <dbReference type="SAM" id="MobiDB-lite"/>
    </source>
</evidence>
<dbReference type="Proteomes" id="UP000251197">
    <property type="component" value="Unassembled WGS sequence"/>
</dbReference>
<reference evidence="2 3" key="1">
    <citation type="submission" date="2018-06" db="EMBL/GenBank/DDBJ databases">
        <authorList>
            <consortium name="Pathogen Informatics"/>
            <person name="Doyle S."/>
        </authorList>
    </citation>
    <scope>NUCLEOTIDE SEQUENCE [LARGE SCALE GENOMIC DNA]</scope>
    <source>
        <strain evidence="2 3">NCTC12120</strain>
    </source>
</reference>
<name>A0A2X2TFF4_9ENTR</name>
<gene>
    <name evidence="2" type="ORF">NCTC12120_03301</name>
</gene>
<evidence type="ECO:0000313" key="3">
    <source>
        <dbReference type="Proteomes" id="UP000251197"/>
    </source>
</evidence>
<evidence type="ECO:0000313" key="2">
    <source>
        <dbReference type="EMBL" id="SQA99383.1"/>
    </source>
</evidence>
<proteinExistence type="predicted"/>
<dbReference type="EMBL" id="UAVU01000003">
    <property type="protein sequence ID" value="SQA99383.1"/>
    <property type="molecule type" value="Genomic_DNA"/>
</dbReference>
<dbReference type="AlphaFoldDB" id="A0A2X2TFF4"/>
<accession>A0A2X2TFF4</accession>